<dbReference type="GO" id="GO:0005634">
    <property type="term" value="C:nucleus"/>
    <property type="evidence" value="ECO:0007669"/>
    <property type="project" value="UniProtKB-SubCell"/>
</dbReference>
<reference evidence="15 16" key="1">
    <citation type="submission" date="2019-01" db="EMBL/GenBank/DDBJ databases">
        <title>A draft genome assembly of the solar-powered sea slug Elysia chlorotica.</title>
        <authorList>
            <person name="Cai H."/>
            <person name="Li Q."/>
            <person name="Fang X."/>
            <person name="Li J."/>
            <person name="Curtis N.E."/>
            <person name="Altenburger A."/>
            <person name="Shibata T."/>
            <person name="Feng M."/>
            <person name="Maeda T."/>
            <person name="Schwartz J.A."/>
            <person name="Shigenobu S."/>
            <person name="Lundholm N."/>
            <person name="Nishiyama T."/>
            <person name="Yang H."/>
            <person name="Hasebe M."/>
            <person name="Li S."/>
            <person name="Pierce S.K."/>
            <person name="Wang J."/>
        </authorList>
    </citation>
    <scope>NUCLEOTIDE SEQUENCE [LARGE SCALE GENOMIC DNA]</scope>
    <source>
        <strain evidence="15">EC2010</strain>
        <tissue evidence="15">Whole organism of an adult</tissue>
    </source>
</reference>
<dbReference type="GO" id="GO:0000724">
    <property type="term" value="P:double-strand break repair via homologous recombination"/>
    <property type="evidence" value="ECO:0007669"/>
    <property type="project" value="InterPro"/>
</dbReference>
<organism evidence="15 16">
    <name type="scientific">Elysia chlorotica</name>
    <name type="common">Eastern emerald elysia</name>
    <name type="synonym">Sea slug</name>
    <dbReference type="NCBI Taxonomy" id="188477"/>
    <lineage>
        <taxon>Eukaryota</taxon>
        <taxon>Metazoa</taxon>
        <taxon>Spiralia</taxon>
        <taxon>Lophotrochozoa</taxon>
        <taxon>Mollusca</taxon>
        <taxon>Gastropoda</taxon>
        <taxon>Heterobranchia</taxon>
        <taxon>Euthyneura</taxon>
        <taxon>Panpulmonata</taxon>
        <taxon>Sacoglossa</taxon>
        <taxon>Placobranchoidea</taxon>
        <taxon>Plakobranchidae</taxon>
        <taxon>Elysia</taxon>
    </lineage>
</organism>
<proteinExistence type="inferred from homology"/>
<dbReference type="SUPFAM" id="SSF57850">
    <property type="entry name" value="RING/U-box"/>
    <property type="match status" value="1"/>
</dbReference>
<dbReference type="OrthoDB" id="26899at2759"/>
<dbReference type="InterPro" id="IPR026846">
    <property type="entry name" value="Nse2(Mms21)"/>
</dbReference>
<evidence type="ECO:0000256" key="9">
    <source>
        <dbReference type="ARBA" id="ARBA00022833"/>
    </source>
</evidence>
<evidence type="ECO:0000256" key="4">
    <source>
        <dbReference type="ARBA" id="ARBA00020923"/>
    </source>
</evidence>
<dbReference type="Pfam" id="PF11789">
    <property type="entry name" value="zf-Nse"/>
    <property type="match status" value="1"/>
</dbReference>
<keyword evidence="9" id="KW-0862">Zinc</keyword>
<keyword evidence="8" id="KW-0833">Ubl conjugation pathway</keyword>
<dbReference type="EMBL" id="RQTK01001702">
    <property type="protein sequence ID" value="RUS69383.1"/>
    <property type="molecule type" value="Genomic_DNA"/>
</dbReference>
<dbReference type="GO" id="GO:0016925">
    <property type="term" value="P:protein sumoylation"/>
    <property type="evidence" value="ECO:0007669"/>
    <property type="project" value="UniProtKB-UniPathway"/>
</dbReference>
<evidence type="ECO:0000256" key="7">
    <source>
        <dbReference type="ARBA" id="ARBA00022771"/>
    </source>
</evidence>
<dbReference type="InterPro" id="IPR004181">
    <property type="entry name" value="Znf_MIZ"/>
</dbReference>
<evidence type="ECO:0000256" key="2">
    <source>
        <dbReference type="ARBA" id="ARBA00004718"/>
    </source>
</evidence>
<protein>
    <recommendedName>
        <fullName evidence="4">E3 SUMO-protein ligase NSE2</fullName>
    </recommendedName>
    <alternativeName>
        <fullName evidence="11">E3 SUMO-protein transferase NSE2</fullName>
    </alternativeName>
    <alternativeName>
        <fullName evidence="12">Non-structural maintenance of chromosomes element 2 homolog</fullName>
    </alternativeName>
</protein>
<evidence type="ECO:0000256" key="11">
    <source>
        <dbReference type="ARBA" id="ARBA00031731"/>
    </source>
</evidence>
<dbReference type="PANTHER" id="PTHR21330">
    <property type="entry name" value="E3 SUMO-PROTEIN LIGASE NSE2"/>
    <property type="match status" value="1"/>
</dbReference>
<keyword evidence="16" id="KW-1185">Reference proteome</keyword>
<comment type="pathway">
    <text evidence="2">Protein modification; protein sumoylation.</text>
</comment>
<dbReference type="GO" id="GO:0030915">
    <property type="term" value="C:Smc5-Smc6 complex"/>
    <property type="evidence" value="ECO:0007669"/>
    <property type="project" value="InterPro"/>
</dbReference>
<dbReference type="STRING" id="188477.A0A433SJV7"/>
<evidence type="ECO:0000256" key="12">
    <source>
        <dbReference type="ARBA" id="ARBA00032533"/>
    </source>
</evidence>
<evidence type="ECO:0000256" key="5">
    <source>
        <dbReference type="ARBA" id="ARBA00022679"/>
    </source>
</evidence>
<keyword evidence="10" id="KW-0539">Nucleus</keyword>
<dbReference type="PROSITE" id="PS51044">
    <property type="entry name" value="ZF_SP_RING"/>
    <property type="match status" value="1"/>
</dbReference>
<comment type="caution">
    <text evidence="15">The sequence shown here is derived from an EMBL/GenBank/DDBJ whole genome shotgun (WGS) entry which is preliminary data.</text>
</comment>
<evidence type="ECO:0000313" key="15">
    <source>
        <dbReference type="EMBL" id="RUS69383.1"/>
    </source>
</evidence>
<feature type="domain" description="SP-RING-type" evidence="14">
    <location>
        <begin position="152"/>
        <end position="236"/>
    </location>
</feature>
<dbReference type="AlphaFoldDB" id="A0A433SJV7"/>
<evidence type="ECO:0000256" key="3">
    <source>
        <dbReference type="ARBA" id="ARBA00008212"/>
    </source>
</evidence>
<dbReference type="PANTHER" id="PTHR21330:SF1">
    <property type="entry name" value="E3 SUMO-PROTEIN LIGASE NSE2"/>
    <property type="match status" value="1"/>
</dbReference>
<keyword evidence="6" id="KW-0479">Metal-binding</keyword>
<name>A0A433SJV7_ELYCH</name>
<evidence type="ECO:0000256" key="1">
    <source>
        <dbReference type="ARBA" id="ARBA00004123"/>
    </source>
</evidence>
<evidence type="ECO:0000256" key="10">
    <source>
        <dbReference type="ARBA" id="ARBA00023242"/>
    </source>
</evidence>
<sequence>MTSVRGRPLELESDLVLNQRLLQSVGALMNETLEVGQDVANYCTDDDELKKETQDLMLTFVNMEDDIKQYTSALNHVKKACLTVSEDPEEGESFTAKFTQKLHELRQRNGGENQHHKHAKFEELTSLFMDRGSIEEQLASLRRALVGDADDSQGDLAMTEVDVNTRCPYTGCTMEDPVRNKQCGHVYDRTGILTYIKQKNARAKCPVGGCGNVDPIQASHLEDHRDMKRYIQLLSQSQGS</sequence>
<dbReference type="GO" id="GO:0061665">
    <property type="term" value="F:SUMO ligase activity"/>
    <property type="evidence" value="ECO:0007669"/>
    <property type="project" value="TreeGrafter"/>
</dbReference>
<keyword evidence="5" id="KW-0808">Transferase</keyword>
<dbReference type="Proteomes" id="UP000271974">
    <property type="component" value="Unassembled WGS sequence"/>
</dbReference>
<comment type="subcellular location">
    <subcellularLocation>
        <location evidence="1">Nucleus</location>
    </subcellularLocation>
</comment>
<evidence type="ECO:0000256" key="8">
    <source>
        <dbReference type="ARBA" id="ARBA00022786"/>
    </source>
</evidence>
<gene>
    <name evidence="15" type="ORF">EGW08_022856</name>
</gene>
<dbReference type="UniPathway" id="UPA00886"/>
<keyword evidence="7 13" id="KW-0863">Zinc-finger</keyword>
<dbReference type="CDD" id="cd16651">
    <property type="entry name" value="SPL-RING_NSE2"/>
    <property type="match status" value="1"/>
</dbReference>
<comment type="similarity">
    <text evidence="3">Belongs to the NSE2 family.</text>
</comment>
<evidence type="ECO:0000256" key="13">
    <source>
        <dbReference type="PROSITE-ProRule" id="PRU00452"/>
    </source>
</evidence>
<evidence type="ECO:0000256" key="6">
    <source>
        <dbReference type="ARBA" id="ARBA00022723"/>
    </source>
</evidence>
<dbReference type="Gene3D" id="3.30.40.10">
    <property type="entry name" value="Zinc/RING finger domain, C3HC4 (zinc finger)"/>
    <property type="match status" value="1"/>
</dbReference>
<accession>A0A433SJV7</accession>
<dbReference type="InterPro" id="IPR013083">
    <property type="entry name" value="Znf_RING/FYVE/PHD"/>
</dbReference>
<evidence type="ECO:0000259" key="14">
    <source>
        <dbReference type="PROSITE" id="PS51044"/>
    </source>
</evidence>
<evidence type="ECO:0000313" key="16">
    <source>
        <dbReference type="Proteomes" id="UP000271974"/>
    </source>
</evidence>
<dbReference type="GO" id="GO:0008270">
    <property type="term" value="F:zinc ion binding"/>
    <property type="evidence" value="ECO:0007669"/>
    <property type="project" value="UniProtKB-KW"/>
</dbReference>